<dbReference type="eggNOG" id="COG3473">
    <property type="taxonomic scope" value="Bacteria"/>
</dbReference>
<evidence type="ECO:0000313" key="2">
    <source>
        <dbReference type="Proteomes" id="UP000002190"/>
    </source>
</evidence>
<reference evidence="1 2" key="2">
    <citation type="journal article" date="2012" name="J. Bacteriol.">
        <title>Genome Sequences of Burkholderia sp. Strains CCGE1002 and H160, Isolated from Legume Nodules in Mexico and Brazil.</title>
        <authorList>
            <person name="Ormeno-Orrillo E."/>
            <person name="Rogel M.A."/>
            <person name="Chueire L.M."/>
            <person name="Tiedje J.M."/>
            <person name="Martinez-Romero E."/>
            <person name="Hungria M."/>
        </authorList>
    </citation>
    <scope>NUCLEOTIDE SEQUENCE [LARGE SCALE GENOMIC DNA]</scope>
    <source>
        <strain evidence="1 2">CCGE1002</strain>
    </source>
</reference>
<dbReference type="Pfam" id="PF17645">
    <property type="entry name" value="Amdase"/>
    <property type="match status" value="1"/>
</dbReference>
<proteinExistence type="predicted"/>
<dbReference type="EMBL" id="CP002015">
    <property type="protein sequence ID" value="ADG19891.1"/>
    <property type="molecule type" value="Genomic_DNA"/>
</dbReference>
<dbReference type="PANTHER" id="PTHR40267">
    <property type="entry name" value="BLR3294 PROTEIN"/>
    <property type="match status" value="1"/>
</dbReference>
<dbReference type="HOGENOM" id="CLU_068086_3_0_4"/>
<name>D5WKZ5_PARAM</name>
<dbReference type="STRING" id="640511.BC1002_6021"/>
<dbReference type="PIRSF" id="PIRSF015736">
    <property type="entry name" value="MI"/>
    <property type="match status" value="1"/>
</dbReference>
<dbReference type="InterPro" id="IPR053714">
    <property type="entry name" value="Iso_Racemase_Enz_sf"/>
</dbReference>
<evidence type="ECO:0000313" key="1">
    <source>
        <dbReference type="EMBL" id="ADG19891.1"/>
    </source>
</evidence>
<gene>
    <name evidence="1" type="ordered locus">BC1002_6021</name>
</gene>
<organism evidence="1 2">
    <name type="scientific">Paraburkholderia atlantica</name>
    <dbReference type="NCBI Taxonomy" id="2654982"/>
    <lineage>
        <taxon>Bacteria</taxon>
        <taxon>Pseudomonadati</taxon>
        <taxon>Pseudomonadota</taxon>
        <taxon>Betaproteobacteria</taxon>
        <taxon>Burkholderiales</taxon>
        <taxon>Burkholderiaceae</taxon>
        <taxon>Paraburkholderia</taxon>
    </lineage>
</organism>
<reference evidence="2" key="1">
    <citation type="submission" date="2010-04" db="EMBL/GenBank/DDBJ databases">
        <title>Complete sequence of chromosome 3 of Burkholderia sp. CCGE1002.</title>
        <authorList>
            <consortium name="US DOE Joint Genome Institute"/>
            <person name="Lucas S."/>
            <person name="Copeland A."/>
            <person name="Lapidus A."/>
            <person name="Cheng J.-F."/>
            <person name="Bruce D."/>
            <person name="Goodwin L."/>
            <person name="Pitluck S."/>
            <person name="Chertkov O."/>
            <person name="Detter J.C."/>
            <person name="Han C."/>
            <person name="Tapia R."/>
            <person name="Land M."/>
            <person name="Hauser L."/>
            <person name="Kyrpides N."/>
            <person name="Ovchinnikova G."/>
            <person name="Martinez-Romero E."/>
            <person name="Hernandez M.A.R."/>
            <person name="Tiedje J.M."/>
            <person name="Woyke T."/>
        </authorList>
    </citation>
    <scope>NUCLEOTIDE SEQUENCE [LARGE SCALE GENOMIC DNA]</scope>
    <source>
        <strain evidence="2">CCGE1002</strain>
    </source>
</reference>
<dbReference type="Gene3D" id="3.40.50.12500">
    <property type="match status" value="1"/>
</dbReference>
<dbReference type="PANTHER" id="PTHR40267:SF1">
    <property type="entry name" value="BLR3294 PROTEIN"/>
    <property type="match status" value="1"/>
</dbReference>
<dbReference type="KEGG" id="bge:BC1002_6021"/>
<dbReference type="Proteomes" id="UP000002190">
    <property type="component" value="Chromosome 3"/>
</dbReference>
<accession>D5WKZ5</accession>
<sequence length="273" mass="30203">MKTRDPNATRQDDYQMSAIAQHDDVYTRLDFTLDDGICRRAAIGLVVLATDHTIEHEWRGLMTQDGVAFYESRVYNSADITPERLAEMEDRIAPAVALIRPAERIDVVAFGCTSASMVIGEEKVFARIREARADAACTTPITAALAALRALGVQRTGLLTPYVRSINEYMRDYIESRGHRITRMASFEHANDNEVARIDAVSLRTGVERLARNRDVDAIFVSCTSLRIAGLIPELEAAIGKPVISSNYAMAWHALRLAGVGDSEPHLGRLFAL</sequence>
<dbReference type="InterPro" id="IPR026286">
    <property type="entry name" value="MaiA/AMDase"/>
</dbReference>
<protein>
    <submittedName>
        <fullName evidence="1">Asp/Glu/hydantoin racemase</fullName>
    </submittedName>
</protein>
<dbReference type="AlphaFoldDB" id="D5WKZ5"/>